<dbReference type="AlphaFoldDB" id="A0A3P9MEU9"/>
<dbReference type="PANTHER" id="PTHR14487:SF3">
    <property type="entry name" value="ADRENOCORTICAL DYSPLASIA PROTEIN HOMOLOG"/>
    <property type="match status" value="1"/>
</dbReference>
<evidence type="ECO:0000256" key="2">
    <source>
        <dbReference type="ARBA" id="ARBA00004574"/>
    </source>
</evidence>
<evidence type="ECO:0000256" key="6">
    <source>
        <dbReference type="SAM" id="MobiDB-lite"/>
    </source>
</evidence>
<evidence type="ECO:0000256" key="4">
    <source>
        <dbReference type="ARBA" id="ARBA00022895"/>
    </source>
</evidence>
<dbReference type="InterPro" id="IPR028631">
    <property type="entry name" value="ACD"/>
</dbReference>
<sequence length="498" mass="55156">MNLDREKSDAPGLTSPLKMKSRIYMLHQYGPSRLTPWIESLILSYGGPEEGRRGRLKAHVIGLDQMTQSQARGCEGPTELLVLSDGLIWIPAVLTASAWENLQEREDREYFNGMINSTVLIQDYRLQFHMDTEQTKCWFYLSVGELGTIAAGPVKELTPCYTSLSSVRMKIRETWQSLLVQENFHWSQCELDLTQLLEAWQDDCLQEVLDDIRKRLTAADSPPGRHQPSTSAHTAADTWLRTGWDVDRVRYKGEESFTVPARCLLIPEEDSQQVEVPAGTGGEAHPATEGDPPQAPGWDAGESSPVPEDSLLHELILSDSDDLSLSNPWDVFPPLDVRSLSSDSSREMTPTPPECGAAAASHPDAAAMVTSTQLPVHSYLPPYQKQPTALPSSSTTSTNPPQPPTSDDTEELSESPPSWLFDLTGTSITEEPVTPSTEPGLRKNLNTHGDGKPFTYTYKVCGQNLQDLSRFRVAASLLHWAVKYLVTPRQKDPPAHAV</sequence>
<evidence type="ECO:0000313" key="9">
    <source>
        <dbReference type="Proteomes" id="UP000265180"/>
    </source>
</evidence>
<evidence type="ECO:0000256" key="3">
    <source>
        <dbReference type="ARBA" id="ARBA00022454"/>
    </source>
</evidence>
<keyword evidence="5" id="KW-0539">Nucleus</keyword>
<evidence type="ECO:0000256" key="5">
    <source>
        <dbReference type="ARBA" id="ARBA00023242"/>
    </source>
</evidence>
<protein>
    <recommendedName>
        <fullName evidence="7">Shelterin complex subunit TPP1/Est3 domain-containing protein</fullName>
    </recommendedName>
</protein>
<evidence type="ECO:0000259" key="7">
    <source>
        <dbReference type="Pfam" id="PF10341"/>
    </source>
</evidence>
<evidence type="ECO:0000313" key="8">
    <source>
        <dbReference type="Ensembl" id="ENSORLP00020031344.1"/>
    </source>
</evidence>
<dbReference type="GO" id="GO:0007004">
    <property type="term" value="P:telomere maintenance via telomerase"/>
    <property type="evidence" value="ECO:0007669"/>
    <property type="project" value="InterPro"/>
</dbReference>
<reference evidence="8 9" key="2">
    <citation type="submission" date="2017-04" db="EMBL/GenBank/DDBJ databases">
        <title>CpG methylation of centromeres and impact of large insertions on vertebrate speciation.</title>
        <authorList>
            <person name="Ichikawa K."/>
            <person name="Yoshimura J."/>
            <person name="Morishita S."/>
        </authorList>
    </citation>
    <scope>NUCLEOTIDE SEQUENCE</scope>
    <source>
        <strain evidence="8 9">HNI</strain>
    </source>
</reference>
<reference evidence="8" key="3">
    <citation type="submission" date="2025-08" db="UniProtKB">
        <authorList>
            <consortium name="Ensembl"/>
        </authorList>
    </citation>
    <scope>IDENTIFICATION</scope>
    <source>
        <strain evidence="8">HNI</strain>
    </source>
</reference>
<reference key="1">
    <citation type="journal article" date="2007" name="Nature">
        <title>The medaka draft genome and insights into vertebrate genome evolution.</title>
        <authorList>
            <person name="Kasahara M."/>
            <person name="Naruse K."/>
            <person name="Sasaki S."/>
            <person name="Nakatani Y."/>
            <person name="Qu W."/>
            <person name="Ahsan B."/>
            <person name="Yamada T."/>
            <person name="Nagayasu Y."/>
            <person name="Doi K."/>
            <person name="Kasai Y."/>
            <person name="Jindo T."/>
            <person name="Kobayashi D."/>
            <person name="Shimada A."/>
            <person name="Toyoda A."/>
            <person name="Kuroki Y."/>
            <person name="Fujiyama A."/>
            <person name="Sasaki T."/>
            <person name="Shimizu A."/>
            <person name="Asakawa S."/>
            <person name="Shimizu N."/>
            <person name="Hashimoto S."/>
            <person name="Yang J."/>
            <person name="Lee Y."/>
            <person name="Matsushima K."/>
            <person name="Sugano S."/>
            <person name="Sakaizumi M."/>
            <person name="Narita T."/>
            <person name="Ohishi K."/>
            <person name="Haga S."/>
            <person name="Ohta F."/>
            <person name="Nomoto H."/>
            <person name="Nogata K."/>
            <person name="Morishita T."/>
            <person name="Endo T."/>
            <person name="Shin-I T."/>
            <person name="Takeda H."/>
            <person name="Morishita S."/>
            <person name="Kohara Y."/>
        </authorList>
    </citation>
    <scope>NUCLEOTIDE SEQUENCE [LARGE SCALE GENOMIC DNA]</scope>
    <source>
        <strain>Hd-rR</strain>
    </source>
</reference>
<dbReference type="GO" id="GO:0042162">
    <property type="term" value="F:telomeric DNA binding"/>
    <property type="evidence" value="ECO:0007669"/>
    <property type="project" value="InterPro"/>
</dbReference>
<accession>A0A3P9MEU9</accession>
<comment type="subcellular location">
    <subcellularLocation>
        <location evidence="2">Chromosome</location>
        <location evidence="2">Telomere</location>
    </subcellularLocation>
    <subcellularLocation>
        <location evidence="1">Nucleus</location>
    </subcellularLocation>
</comment>
<dbReference type="Proteomes" id="UP000265180">
    <property type="component" value="Chromosome 6"/>
</dbReference>
<feature type="region of interest" description="Disordered" evidence="6">
    <location>
        <begin position="268"/>
        <end position="307"/>
    </location>
</feature>
<feature type="domain" description="Shelterin complex subunit TPP1/Est3" evidence="7">
    <location>
        <begin position="34"/>
        <end position="179"/>
    </location>
</feature>
<dbReference type="GO" id="GO:0005697">
    <property type="term" value="C:telomerase holoenzyme complex"/>
    <property type="evidence" value="ECO:0007669"/>
    <property type="project" value="InterPro"/>
</dbReference>
<feature type="region of interest" description="Disordered" evidence="6">
    <location>
        <begin position="378"/>
        <end position="423"/>
    </location>
</feature>
<keyword evidence="4" id="KW-0779">Telomere</keyword>
<dbReference type="Ensembl" id="ENSORLT00020023294.1">
    <property type="protein sequence ID" value="ENSORLP00020031344.1"/>
    <property type="gene ID" value="ENSORLG00020016322.1"/>
</dbReference>
<dbReference type="GO" id="GO:0016233">
    <property type="term" value="P:telomere capping"/>
    <property type="evidence" value="ECO:0007669"/>
    <property type="project" value="InterPro"/>
</dbReference>
<dbReference type="InterPro" id="IPR019437">
    <property type="entry name" value="TPP1/Est3"/>
</dbReference>
<dbReference type="Pfam" id="PF10341">
    <property type="entry name" value="TPP1"/>
    <property type="match status" value="1"/>
</dbReference>
<organism evidence="8 9">
    <name type="scientific">Oryzias latipes</name>
    <name type="common">Japanese rice fish</name>
    <name type="synonym">Japanese killifish</name>
    <dbReference type="NCBI Taxonomy" id="8090"/>
    <lineage>
        <taxon>Eukaryota</taxon>
        <taxon>Metazoa</taxon>
        <taxon>Chordata</taxon>
        <taxon>Craniata</taxon>
        <taxon>Vertebrata</taxon>
        <taxon>Euteleostomi</taxon>
        <taxon>Actinopterygii</taxon>
        <taxon>Neopterygii</taxon>
        <taxon>Teleostei</taxon>
        <taxon>Neoteleostei</taxon>
        <taxon>Acanthomorphata</taxon>
        <taxon>Ovalentaria</taxon>
        <taxon>Atherinomorphae</taxon>
        <taxon>Beloniformes</taxon>
        <taxon>Adrianichthyidae</taxon>
        <taxon>Oryziinae</taxon>
        <taxon>Oryzias</taxon>
    </lineage>
</organism>
<proteinExistence type="predicted"/>
<keyword evidence="3" id="KW-0158">Chromosome</keyword>
<feature type="region of interest" description="Disordered" evidence="6">
    <location>
        <begin position="340"/>
        <end position="363"/>
    </location>
</feature>
<dbReference type="Gene3D" id="2.40.50.960">
    <property type="match status" value="1"/>
</dbReference>
<dbReference type="PANTHER" id="PTHR14487">
    <property type="entry name" value="ADRENOCORTICAL DYSPLASIA PROTEIN ACD"/>
    <property type="match status" value="1"/>
</dbReference>
<name>A0A3P9MEU9_ORYLA</name>
<dbReference type="GO" id="GO:0070187">
    <property type="term" value="C:shelterin complex"/>
    <property type="evidence" value="ECO:0007669"/>
    <property type="project" value="InterPro"/>
</dbReference>
<evidence type="ECO:0000256" key="1">
    <source>
        <dbReference type="ARBA" id="ARBA00004123"/>
    </source>
</evidence>
<reference evidence="8" key="4">
    <citation type="submission" date="2025-09" db="UniProtKB">
        <authorList>
            <consortium name="Ensembl"/>
        </authorList>
    </citation>
    <scope>IDENTIFICATION</scope>
    <source>
        <strain evidence="8">HNI</strain>
    </source>
</reference>
<feature type="region of interest" description="Disordered" evidence="6">
    <location>
        <begin position="429"/>
        <end position="448"/>
    </location>
</feature>